<dbReference type="CDD" id="cd14858">
    <property type="entry name" value="TrmE_N"/>
    <property type="match status" value="1"/>
</dbReference>
<keyword evidence="4 7" id="KW-0378">Hydrolase</keyword>
<dbReference type="GO" id="GO:0030488">
    <property type="term" value="P:tRNA methylation"/>
    <property type="evidence" value="ECO:0007669"/>
    <property type="project" value="TreeGrafter"/>
</dbReference>
<dbReference type="Pfam" id="PF12631">
    <property type="entry name" value="MnmE_helical"/>
    <property type="match status" value="1"/>
</dbReference>
<dbReference type="Pfam" id="PF10396">
    <property type="entry name" value="TrmE_N"/>
    <property type="match status" value="1"/>
</dbReference>
<dbReference type="SUPFAM" id="SSF52540">
    <property type="entry name" value="P-loop containing nucleoside triphosphate hydrolases"/>
    <property type="match status" value="1"/>
</dbReference>
<keyword evidence="5 7" id="KW-0630">Potassium</keyword>
<keyword evidence="7" id="KW-0460">Magnesium</keyword>
<dbReference type="PRINTS" id="PR00326">
    <property type="entry name" value="GTP1OBG"/>
</dbReference>
<protein>
    <recommendedName>
        <fullName evidence="7">tRNA modification GTPase MnmE</fullName>
        <ecNumber evidence="7">3.6.-.-</ecNumber>
    </recommendedName>
</protein>
<evidence type="ECO:0000256" key="4">
    <source>
        <dbReference type="ARBA" id="ARBA00022801"/>
    </source>
</evidence>
<dbReference type="InterPro" id="IPR004520">
    <property type="entry name" value="GTPase_MnmE"/>
</dbReference>
<dbReference type="InterPro" id="IPR027368">
    <property type="entry name" value="MnmE_dom2"/>
</dbReference>
<keyword evidence="6 7" id="KW-0342">GTP-binding</keyword>
<dbReference type="GO" id="GO:0005525">
    <property type="term" value="F:GTP binding"/>
    <property type="evidence" value="ECO:0007669"/>
    <property type="project" value="UniProtKB-UniRule"/>
</dbReference>
<dbReference type="Gene3D" id="3.40.50.300">
    <property type="entry name" value="P-loop containing nucleotide triphosphate hydrolases"/>
    <property type="match status" value="1"/>
</dbReference>
<feature type="binding site" evidence="7">
    <location>
        <position position="20"/>
    </location>
    <ligand>
        <name>(6S)-5-formyl-5,6,7,8-tetrahydrofolate</name>
        <dbReference type="ChEBI" id="CHEBI:57457"/>
    </ligand>
</feature>
<organism evidence="11 12">
    <name type="scientific">Altericroceibacterium spongiae</name>
    <dbReference type="NCBI Taxonomy" id="2320269"/>
    <lineage>
        <taxon>Bacteria</taxon>
        <taxon>Pseudomonadati</taxon>
        <taxon>Pseudomonadota</taxon>
        <taxon>Alphaproteobacteria</taxon>
        <taxon>Sphingomonadales</taxon>
        <taxon>Erythrobacteraceae</taxon>
        <taxon>Altericroceibacterium</taxon>
    </lineage>
</organism>
<reference evidence="11 12" key="1">
    <citation type="submission" date="2018-09" db="EMBL/GenBank/DDBJ databases">
        <title>Altererythrobacter spongiae sp. nov., isolated from a marine sponge.</title>
        <authorList>
            <person name="Zhuang L."/>
            <person name="Luo L."/>
        </authorList>
    </citation>
    <scope>NUCLEOTIDE SEQUENCE [LARGE SCALE GENOMIC DNA]</scope>
    <source>
        <strain evidence="11 12">HN-Y73</strain>
    </source>
</reference>
<dbReference type="NCBIfam" id="TIGR00231">
    <property type="entry name" value="small_GTP"/>
    <property type="match status" value="1"/>
</dbReference>
<dbReference type="SUPFAM" id="SSF116878">
    <property type="entry name" value="TrmE connector domain"/>
    <property type="match status" value="1"/>
</dbReference>
<evidence type="ECO:0000256" key="6">
    <source>
        <dbReference type="ARBA" id="ARBA00023134"/>
    </source>
</evidence>
<comment type="caution">
    <text evidence="7">Lacks conserved residue(s) required for the propagation of feature annotation.</text>
</comment>
<evidence type="ECO:0000256" key="2">
    <source>
        <dbReference type="ARBA" id="ARBA00022694"/>
    </source>
</evidence>
<feature type="binding site" evidence="7">
    <location>
        <begin position="222"/>
        <end position="227"/>
    </location>
    <ligand>
        <name>GTP</name>
        <dbReference type="ChEBI" id="CHEBI:37565"/>
    </ligand>
</feature>
<keyword evidence="7" id="KW-0479">Metal-binding</keyword>
<evidence type="ECO:0000256" key="3">
    <source>
        <dbReference type="ARBA" id="ARBA00022741"/>
    </source>
</evidence>
<comment type="caution">
    <text evidence="11">The sequence shown here is derived from an EMBL/GenBank/DDBJ whole genome shotgun (WGS) entry which is preliminary data.</text>
</comment>
<feature type="domain" description="G" evidence="8">
    <location>
        <begin position="214"/>
        <end position="300"/>
    </location>
</feature>
<dbReference type="NCBIfam" id="NF003661">
    <property type="entry name" value="PRK05291.1-3"/>
    <property type="match status" value="1"/>
</dbReference>
<feature type="binding site" evidence="7">
    <location>
        <position position="226"/>
    </location>
    <ligand>
        <name>Mg(2+)</name>
        <dbReference type="ChEBI" id="CHEBI:18420"/>
    </ligand>
</feature>
<dbReference type="EC" id="3.6.-.-" evidence="7"/>
<evidence type="ECO:0000259" key="10">
    <source>
        <dbReference type="Pfam" id="PF12631"/>
    </source>
</evidence>
<dbReference type="RefSeq" id="WP_120325451.1">
    <property type="nucleotide sequence ID" value="NZ_RAPF01000007.1"/>
</dbReference>
<dbReference type="InterPro" id="IPR006073">
    <property type="entry name" value="GTP-bd"/>
</dbReference>
<keyword evidence="12" id="KW-1185">Reference proteome</keyword>
<feature type="binding site" evidence="7">
    <location>
        <position position="424"/>
    </location>
    <ligand>
        <name>(6S)-5-formyl-5,6,7,8-tetrahydrofolate</name>
        <dbReference type="ChEBI" id="CHEBI:57457"/>
    </ligand>
</feature>
<name>A0A420EEE0_9SPHN</name>
<evidence type="ECO:0000256" key="5">
    <source>
        <dbReference type="ARBA" id="ARBA00022958"/>
    </source>
</evidence>
<feature type="domain" description="GTP-binding protein TrmE N-terminal" evidence="9">
    <location>
        <begin position="3"/>
        <end position="117"/>
    </location>
</feature>
<dbReference type="GO" id="GO:0005737">
    <property type="term" value="C:cytoplasm"/>
    <property type="evidence" value="ECO:0007669"/>
    <property type="project" value="UniProtKB-SubCell"/>
</dbReference>
<dbReference type="GO" id="GO:0046872">
    <property type="term" value="F:metal ion binding"/>
    <property type="evidence" value="ECO:0007669"/>
    <property type="project" value="UniProtKB-KW"/>
</dbReference>
<dbReference type="GO" id="GO:0002098">
    <property type="term" value="P:tRNA wobble uridine modification"/>
    <property type="evidence" value="ECO:0007669"/>
    <property type="project" value="TreeGrafter"/>
</dbReference>
<dbReference type="OrthoDB" id="9805918at2"/>
<feature type="domain" description="MnmE helical" evidence="10">
    <location>
        <begin position="120"/>
        <end position="421"/>
    </location>
</feature>
<dbReference type="FunFam" id="3.30.1360.120:FF:000007">
    <property type="entry name" value="tRNA modification GTPase GTPBP3, mitochondrial"/>
    <property type="match status" value="1"/>
</dbReference>
<keyword evidence="2 7" id="KW-0819">tRNA processing</keyword>
<dbReference type="Gene3D" id="1.20.120.430">
    <property type="entry name" value="tRNA modification GTPase MnmE domain 2"/>
    <property type="match status" value="1"/>
</dbReference>
<evidence type="ECO:0000256" key="1">
    <source>
        <dbReference type="ARBA" id="ARBA00011043"/>
    </source>
</evidence>
<comment type="cofactor">
    <cofactor evidence="7">
        <name>K(+)</name>
        <dbReference type="ChEBI" id="CHEBI:29103"/>
    </cofactor>
    <text evidence="7">Binds 1 potassium ion per subunit.</text>
</comment>
<dbReference type="InterPro" id="IPR025867">
    <property type="entry name" value="MnmE_helical"/>
</dbReference>
<proteinExistence type="inferred from homology"/>
<feature type="binding site" evidence="7">
    <location>
        <position position="117"/>
    </location>
    <ligand>
        <name>(6S)-5-formyl-5,6,7,8-tetrahydrofolate</name>
        <dbReference type="ChEBI" id="CHEBI:57457"/>
    </ligand>
</feature>
<dbReference type="InterPro" id="IPR031168">
    <property type="entry name" value="G_TrmE"/>
</dbReference>
<comment type="subunit">
    <text evidence="7">Homodimer. Heterotetramer of two MnmE and two MnmG subunits.</text>
</comment>
<dbReference type="CDD" id="cd04164">
    <property type="entry name" value="trmE"/>
    <property type="match status" value="1"/>
</dbReference>
<dbReference type="InterPro" id="IPR027266">
    <property type="entry name" value="TrmE/GcvT-like"/>
</dbReference>
<dbReference type="Gene3D" id="3.30.1360.120">
    <property type="entry name" value="Probable tRNA modification gtpase trme, domain 1"/>
    <property type="match status" value="1"/>
</dbReference>
<dbReference type="SUPFAM" id="SSF103025">
    <property type="entry name" value="Folate-binding domain"/>
    <property type="match status" value="1"/>
</dbReference>
<feature type="binding site" evidence="7">
    <location>
        <position position="77"/>
    </location>
    <ligand>
        <name>(6S)-5-formyl-5,6,7,8-tetrahydrofolate</name>
        <dbReference type="ChEBI" id="CHEBI:57457"/>
    </ligand>
</feature>
<dbReference type="InterPro" id="IPR005225">
    <property type="entry name" value="Small_GTP-bd"/>
</dbReference>
<comment type="subcellular location">
    <subcellularLocation>
        <location evidence="7">Cytoplasm</location>
    </subcellularLocation>
</comment>
<keyword evidence="7" id="KW-0963">Cytoplasm</keyword>
<accession>A0A420EEE0</accession>
<dbReference type="PANTHER" id="PTHR42714:SF2">
    <property type="entry name" value="TRNA MODIFICATION GTPASE GTPBP3, MITOCHONDRIAL"/>
    <property type="match status" value="1"/>
</dbReference>
<dbReference type="Proteomes" id="UP000284395">
    <property type="component" value="Unassembled WGS sequence"/>
</dbReference>
<dbReference type="PANTHER" id="PTHR42714">
    <property type="entry name" value="TRNA MODIFICATION GTPASE GTPBP3"/>
    <property type="match status" value="1"/>
</dbReference>
<evidence type="ECO:0000313" key="12">
    <source>
        <dbReference type="Proteomes" id="UP000284395"/>
    </source>
</evidence>
<dbReference type="InterPro" id="IPR018948">
    <property type="entry name" value="GTP-bd_TrmE_N"/>
</dbReference>
<dbReference type="AlphaFoldDB" id="A0A420EEE0"/>
<evidence type="ECO:0000259" key="9">
    <source>
        <dbReference type="Pfam" id="PF10396"/>
    </source>
</evidence>
<comment type="similarity">
    <text evidence="1 7">Belongs to the TRAFAC class TrmE-Era-EngA-EngB-Septin-like GTPase superfamily. TrmE GTPase family.</text>
</comment>
<comment type="function">
    <text evidence="7">Exhibits a very high intrinsic GTPase hydrolysis rate. Involved in the addition of a carboxymethylaminomethyl (cmnm) group at the wobble position (U34) of certain tRNAs, forming tRNA-cmnm(5)s(2)U34.</text>
</comment>
<feature type="binding site" evidence="7">
    <location>
        <position position="247"/>
    </location>
    <ligand>
        <name>Mg(2+)</name>
        <dbReference type="ChEBI" id="CHEBI:18420"/>
    </ligand>
</feature>
<feature type="binding site" evidence="7">
    <location>
        <begin position="241"/>
        <end position="247"/>
    </location>
    <ligand>
        <name>GTP</name>
        <dbReference type="ChEBI" id="CHEBI:37565"/>
    </ligand>
</feature>
<sequence>MDTIFALSSGAPPAGIGVVRISGLRAGDALKELFGRLPVPRKAAFGPLVSPDGTVLDETLVLWFPGPGTVTGEDLAELHLHGGRAVIAAVQKALGDIKGLRAAEPGEFTRRGFANGRIDLSEAEGLADLLSAETEIQRQSAITMAGGEFSQKVSHWRDRILLFSAQVEAVLDFDDEDDVSSLPESFYNDLASLRSEMEEWLTLPHAETLREGFRVALAGPPNAGKSTLFNALIESDAAIIAAIAGTTRDVLLRSVAFSGIPFTFVDMAGLRIDASDEIETIGINRAREEITRADLVLWLGAEGEGPDGAWEIDAQCDRQDRIGKESAHMRLSAVTGEGMAELKQALIAEAGKVMPKPGQSVLNNRQRQLLRQAVEALNLADENRDPLLLGESCRLARLAFDRLIGRTSTEDVLDTLFGRFCIGK</sequence>
<dbReference type="InterPro" id="IPR027417">
    <property type="entry name" value="P-loop_NTPase"/>
</dbReference>
<evidence type="ECO:0000259" key="8">
    <source>
        <dbReference type="Pfam" id="PF01926"/>
    </source>
</evidence>
<dbReference type="Pfam" id="PF01926">
    <property type="entry name" value="MMR_HSR1"/>
    <property type="match status" value="1"/>
</dbReference>
<evidence type="ECO:0000256" key="7">
    <source>
        <dbReference type="HAMAP-Rule" id="MF_00379"/>
    </source>
</evidence>
<dbReference type="GO" id="GO:0003924">
    <property type="term" value="F:GTPase activity"/>
    <property type="evidence" value="ECO:0007669"/>
    <property type="project" value="UniProtKB-UniRule"/>
</dbReference>
<dbReference type="HAMAP" id="MF_00379">
    <property type="entry name" value="GTPase_MnmE"/>
    <property type="match status" value="1"/>
</dbReference>
<keyword evidence="3 7" id="KW-0547">Nucleotide-binding</keyword>
<evidence type="ECO:0000313" key="11">
    <source>
        <dbReference type="EMBL" id="RKF19055.1"/>
    </source>
</evidence>
<gene>
    <name evidence="7 11" type="primary">mnmE</name>
    <name evidence="7" type="synonym">trmE</name>
    <name evidence="11" type="ORF">D6851_13630</name>
</gene>
<dbReference type="EMBL" id="RAPF01000007">
    <property type="protein sequence ID" value="RKF19055.1"/>
    <property type="molecule type" value="Genomic_DNA"/>
</dbReference>